<dbReference type="GO" id="GO:0036424">
    <property type="term" value="F:L-phosphoserine phosphatase activity"/>
    <property type="evidence" value="ECO:0007669"/>
    <property type="project" value="UniProtKB-UniRule"/>
</dbReference>
<keyword evidence="3" id="KW-0718">Serine biosynthesis</keyword>
<reference evidence="4" key="1">
    <citation type="submission" date="2020-08" db="EMBL/GenBank/DDBJ databases">
        <authorList>
            <person name="Uke A."/>
            <person name="Chhe C."/>
            <person name="Baramee S."/>
            <person name="Kosugi A."/>
        </authorList>
    </citation>
    <scope>NUCLEOTIDE SEQUENCE</scope>
    <source>
        <strain evidence="4">DA-C8</strain>
    </source>
</reference>
<comment type="similarity">
    <text evidence="3">Belongs to the HAD-like hydrolase superfamily.</text>
</comment>
<evidence type="ECO:0000256" key="3">
    <source>
        <dbReference type="HAMAP-Rule" id="MF_02240"/>
    </source>
</evidence>
<dbReference type="PANTHER" id="PTHR46470:SF3">
    <property type="entry name" value="N-ACYLNEURAMINATE-9-PHOSPHATASE"/>
    <property type="match status" value="1"/>
</dbReference>
<dbReference type="HAMAP" id="MF_02240">
    <property type="entry name" value="PSP"/>
    <property type="match status" value="1"/>
</dbReference>
<keyword evidence="1 3" id="KW-0378">Hydrolase</keyword>
<comment type="function">
    <text evidence="3">Catalyzes the last step of the phosphorylated serine biosynthetic pathway, i.e. dephosphorylation of O-phospho-L-serine to form L-serine.</text>
</comment>
<reference evidence="4" key="2">
    <citation type="journal article" date="2021" name="Data Brief">
        <title>Draft genome sequence data of the facultative, thermophilic, xylanolytic bacterium Paenibacillus sp. strain DA-C8.</title>
        <authorList>
            <person name="Chhe C."/>
            <person name="Uke A."/>
            <person name="Baramee S."/>
            <person name="Ungkulpasvich U."/>
            <person name="Tachaapaikoon C."/>
            <person name="Pason P."/>
            <person name="Waeonukul R."/>
            <person name="Ratanakhanokchai K."/>
            <person name="Kosugi A."/>
        </authorList>
    </citation>
    <scope>NUCLEOTIDE SEQUENCE</scope>
    <source>
        <strain evidence="4">DA-C8</strain>
    </source>
</reference>
<keyword evidence="3" id="KW-0170">Cobalt</keyword>
<dbReference type="InterPro" id="IPR006439">
    <property type="entry name" value="HAD-SF_hydro_IA"/>
</dbReference>
<evidence type="ECO:0000313" key="4">
    <source>
        <dbReference type="EMBL" id="GFR38278.1"/>
    </source>
</evidence>
<sequence length="267" mass="30589">MTVKAVLFDLDDTLLWDERSVDEAFQATCQVAAQEAGVDPARLEEVVRREARALYESYETYPFTVNIGINPFEGLWGKFEAGEDEHFRRLQRIVPQYRADAWTKGLRALGVDDPDLGKKLGERFPEERRKRSYVYEETFEVLDQLKQRYKLLLLTNGSPDLQQEKLNGVPELPPYFDHIMISGNYGYGKPDERLFQEALRLLGVEPQEAVMVGDKLTTDILGANRTGIASVWINRRGMSADGEIQPRYEITTLRDLQRVIDEIDKAG</sequence>
<protein>
    <recommendedName>
        <fullName evidence="3">Phosphoserine phosphatase</fullName>
        <shortName evidence="3">PSP</shortName>
        <ecNumber evidence="3">3.1.3.3</ecNumber>
    </recommendedName>
</protein>
<dbReference type="SUPFAM" id="SSF56784">
    <property type="entry name" value="HAD-like"/>
    <property type="match status" value="1"/>
</dbReference>
<dbReference type="RefSeq" id="WP_200966521.1">
    <property type="nucleotide sequence ID" value="NZ_BMAQ01000014.1"/>
</dbReference>
<dbReference type="InterPro" id="IPR023214">
    <property type="entry name" value="HAD_sf"/>
</dbReference>
<comment type="caution">
    <text evidence="4">The sequence shown here is derived from an EMBL/GenBank/DDBJ whole genome shotgun (WGS) entry which is preliminary data.</text>
</comment>
<comment type="catalytic activity">
    <reaction evidence="3">
        <text>O-phospho-L-serine + H2O = L-serine + phosphate</text>
        <dbReference type="Rhea" id="RHEA:21208"/>
        <dbReference type="ChEBI" id="CHEBI:15377"/>
        <dbReference type="ChEBI" id="CHEBI:33384"/>
        <dbReference type="ChEBI" id="CHEBI:43474"/>
        <dbReference type="ChEBI" id="CHEBI:57524"/>
        <dbReference type="EC" id="3.1.3.3"/>
    </reaction>
</comment>
<dbReference type="AlphaFoldDB" id="A0A916QF46"/>
<name>A0A916QF46_9BACL</name>
<keyword evidence="3" id="KW-0028">Amino-acid biosynthesis</keyword>
<dbReference type="InterPro" id="IPR044266">
    <property type="entry name" value="PSP_YsaA"/>
</dbReference>
<dbReference type="SFLD" id="SFLDG01129">
    <property type="entry name" value="C1.5:_HAD__Beta-PGM__Phosphata"/>
    <property type="match status" value="1"/>
</dbReference>
<comment type="catalytic activity">
    <reaction evidence="3">
        <text>O-phospho-D-serine + H2O = D-serine + phosphate</text>
        <dbReference type="Rhea" id="RHEA:24873"/>
        <dbReference type="ChEBI" id="CHEBI:15377"/>
        <dbReference type="ChEBI" id="CHEBI:35247"/>
        <dbReference type="ChEBI" id="CHEBI:43474"/>
        <dbReference type="ChEBI" id="CHEBI:58680"/>
        <dbReference type="EC" id="3.1.3.3"/>
    </reaction>
</comment>
<comment type="pathway">
    <text evidence="3">Amino-acid biosynthesis; L-serine biosynthesis; L-serine from 3-phospho-D-glycerate: step 3/3.</text>
</comment>
<keyword evidence="2 3" id="KW-0460">Magnesium</keyword>
<keyword evidence="5" id="KW-1185">Reference proteome</keyword>
<dbReference type="EMBL" id="BMAQ01000014">
    <property type="protein sequence ID" value="GFR38278.1"/>
    <property type="molecule type" value="Genomic_DNA"/>
</dbReference>
<dbReference type="Proteomes" id="UP000654993">
    <property type="component" value="Unassembled WGS sequence"/>
</dbReference>
<dbReference type="Pfam" id="PF00702">
    <property type="entry name" value="Hydrolase"/>
    <property type="match status" value="1"/>
</dbReference>
<organism evidence="4 5">
    <name type="scientific">Insulibacter thermoxylanivorax</name>
    <dbReference type="NCBI Taxonomy" id="2749268"/>
    <lineage>
        <taxon>Bacteria</taxon>
        <taxon>Bacillati</taxon>
        <taxon>Bacillota</taxon>
        <taxon>Bacilli</taxon>
        <taxon>Bacillales</taxon>
        <taxon>Paenibacillaceae</taxon>
        <taxon>Insulibacter</taxon>
    </lineage>
</organism>
<comment type="cofactor">
    <cofactor evidence="3">
        <name>Mg(2+)</name>
        <dbReference type="ChEBI" id="CHEBI:18420"/>
    </cofactor>
    <cofactor evidence="3">
        <name>Co(2+)</name>
        <dbReference type="ChEBI" id="CHEBI:48828"/>
    </cofactor>
</comment>
<accession>A0A916QF46</accession>
<dbReference type="PANTHER" id="PTHR46470">
    <property type="entry name" value="N-ACYLNEURAMINATE-9-PHOSPHATASE"/>
    <property type="match status" value="1"/>
</dbReference>
<dbReference type="SFLD" id="SFLDG01135">
    <property type="entry name" value="C1.5.6:_HAD__Beta-PGM__Phospha"/>
    <property type="match status" value="1"/>
</dbReference>
<gene>
    <name evidence="4" type="primary">ysaA</name>
    <name evidence="4" type="ORF">PRECH8_15740</name>
</gene>
<evidence type="ECO:0000256" key="1">
    <source>
        <dbReference type="ARBA" id="ARBA00022801"/>
    </source>
</evidence>
<evidence type="ECO:0000313" key="5">
    <source>
        <dbReference type="Proteomes" id="UP000654993"/>
    </source>
</evidence>
<dbReference type="NCBIfam" id="TIGR01509">
    <property type="entry name" value="HAD-SF-IA-v3"/>
    <property type="match status" value="1"/>
</dbReference>
<dbReference type="EC" id="3.1.3.3" evidence="3"/>
<dbReference type="SFLD" id="SFLDS00003">
    <property type="entry name" value="Haloacid_Dehalogenase"/>
    <property type="match status" value="1"/>
</dbReference>
<evidence type="ECO:0000256" key="2">
    <source>
        <dbReference type="ARBA" id="ARBA00022842"/>
    </source>
</evidence>
<dbReference type="CDD" id="cd04305">
    <property type="entry name" value="HAD_Neu5Ac-Pase_like"/>
    <property type="match status" value="1"/>
</dbReference>
<dbReference type="NCBIfam" id="TIGR01549">
    <property type="entry name" value="HAD-SF-IA-v1"/>
    <property type="match status" value="1"/>
</dbReference>
<dbReference type="GO" id="GO:0006564">
    <property type="term" value="P:L-serine biosynthetic process"/>
    <property type="evidence" value="ECO:0007669"/>
    <property type="project" value="UniProtKB-UniRule"/>
</dbReference>
<dbReference type="InterPro" id="IPR051400">
    <property type="entry name" value="HAD-like_hydrolase"/>
</dbReference>
<dbReference type="InterPro" id="IPR036412">
    <property type="entry name" value="HAD-like_sf"/>
</dbReference>
<proteinExistence type="inferred from homology"/>
<dbReference type="Gene3D" id="1.20.120.710">
    <property type="entry name" value="Haloacid dehalogenase hydrolase-like domain"/>
    <property type="match status" value="1"/>
</dbReference>
<dbReference type="Gene3D" id="3.40.50.1000">
    <property type="entry name" value="HAD superfamily/HAD-like"/>
    <property type="match status" value="1"/>
</dbReference>